<dbReference type="AlphaFoldDB" id="A0A2D2DW13"/>
<dbReference type="EMBL" id="CP024608">
    <property type="protein sequence ID" value="ATQ79154.1"/>
    <property type="molecule type" value="Genomic_DNA"/>
</dbReference>
<gene>
    <name evidence="1" type="ORF">CR152_27920</name>
</gene>
<accession>A0A2D2DW13</accession>
<reference evidence="1" key="1">
    <citation type="submission" date="2017-10" db="EMBL/GenBank/DDBJ databases">
        <title>Massilia psychrophilum sp. nov., a novel purple-pigmented bacterium isolated from Tianshan glacier, Xinjiang Municipality, China.</title>
        <authorList>
            <person name="Wang H."/>
        </authorList>
    </citation>
    <scope>NUCLEOTIDE SEQUENCE [LARGE SCALE GENOMIC DNA]</scope>
    <source>
        <strain evidence="1">B2</strain>
    </source>
</reference>
<protein>
    <recommendedName>
        <fullName evidence="3">DUF1799 domain-containing protein</fullName>
    </recommendedName>
</protein>
<dbReference type="Pfam" id="PF08809">
    <property type="entry name" value="DUF1799"/>
    <property type="match status" value="1"/>
</dbReference>
<proteinExistence type="predicted"/>
<dbReference type="Proteomes" id="UP000229897">
    <property type="component" value="Chromosome"/>
</dbReference>
<evidence type="ECO:0000313" key="2">
    <source>
        <dbReference type="Proteomes" id="UP000229897"/>
    </source>
</evidence>
<dbReference type="OrthoDB" id="6169380at2"/>
<organism evidence="1 2">
    <name type="scientific">Massilia violaceinigra</name>
    <dbReference type="NCBI Taxonomy" id="2045208"/>
    <lineage>
        <taxon>Bacteria</taxon>
        <taxon>Pseudomonadati</taxon>
        <taxon>Pseudomonadota</taxon>
        <taxon>Betaproteobacteria</taxon>
        <taxon>Burkholderiales</taxon>
        <taxon>Oxalobacteraceae</taxon>
        <taxon>Telluria group</taxon>
        <taxon>Massilia</taxon>
    </lineage>
</organism>
<name>A0A2D2DW13_9BURK</name>
<keyword evidence="2" id="KW-1185">Reference proteome</keyword>
<dbReference type="InterPro" id="IPR014915">
    <property type="entry name" value="Phage_TLS_TfmB"/>
</dbReference>
<dbReference type="KEGG" id="mass:CR152_27920"/>
<sequence>MTEADFAGEPAVEPWPDNLAALLLFQYLRTQWRTGAGGPSGLDYTVLHRKMDRMGLAPDDYDQLEHDIQIMEIAALNCIYAKT</sequence>
<evidence type="ECO:0008006" key="3">
    <source>
        <dbReference type="Google" id="ProtNLM"/>
    </source>
</evidence>
<evidence type="ECO:0000313" key="1">
    <source>
        <dbReference type="EMBL" id="ATQ79154.1"/>
    </source>
</evidence>